<proteinExistence type="predicted"/>
<accession>W1Q097</accession>
<sequence>MEHRAYIEGLRGNRQEKLYGHMMVSGLPCSHAIAIIDHRHEDITEFCGVYFRVQMYRRAYSLPFNPMPDALELPYIVYTTVIPPAARRIASRSKKRYRQT</sequence>
<dbReference type="HOGENOM" id="CLU_2309823_0_0_1"/>
<gene>
    <name evidence="1" type="ORF">AMTR_s00021p00250060</name>
</gene>
<evidence type="ECO:0008006" key="3">
    <source>
        <dbReference type="Google" id="ProtNLM"/>
    </source>
</evidence>
<dbReference type="Proteomes" id="UP000017836">
    <property type="component" value="Unassembled WGS sequence"/>
</dbReference>
<keyword evidence="2" id="KW-1185">Reference proteome</keyword>
<evidence type="ECO:0000313" key="2">
    <source>
        <dbReference type="Proteomes" id="UP000017836"/>
    </source>
</evidence>
<reference evidence="2" key="1">
    <citation type="journal article" date="2013" name="Science">
        <title>The Amborella genome and the evolution of flowering plants.</title>
        <authorList>
            <consortium name="Amborella Genome Project"/>
        </authorList>
    </citation>
    <scope>NUCLEOTIDE SEQUENCE [LARGE SCALE GENOMIC DNA]</scope>
</reference>
<organism evidence="1 2">
    <name type="scientific">Amborella trichopoda</name>
    <dbReference type="NCBI Taxonomy" id="13333"/>
    <lineage>
        <taxon>Eukaryota</taxon>
        <taxon>Viridiplantae</taxon>
        <taxon>Streptophyta</taxon>
        <taxon>Embryophyta</taxon>
        <taxon>Tracheophyta</taxon>
        <taxon>Spermatophyta</taxon>
        <taxon>Magnoliopsida</taxon>
        <taxon>Amborellales</taxon>
        <taxon>Amborellaceae</taxon>
        <taxon>Amborella</taxon>
    </lineage>
</organism>
<evidence type="ECO:0000313" key="1">
    <source>
        <dbReference type="EMBL" id="ERN14143.1"/>
    </source>
</evidence>
<dbReference type="Gramene" id="ERN14143">
    <property type="protein sequence ID" value="ERN14143"/>
    <property type="gene ID" value="AMTR_s00021p00250060"/>
</dbReference>
<protein>
    <recommendedName>
        <fullName evidence="3">Zinc finger PMZ-type domain-containing protein</fullName>
    </recommendedName>
</protein>
<dbReference type="EMBL" id="KI392560">
    <property type="protein sequence ID" value="ERN14143.1"/>
    <property type="molecule type" value="Genomic_DNA"/>
</dbReference>
<name>W1Q097_AMBTC</name>
<dbReference type="AlphaFoldDB" id="W1Q097"/>